<dbReference type="GO" id="GO:0005524">
    <property type="term" value="F:ATP binding"/>
    <property type="evidence" value="ECO:0007669"/>
    <property type="project" value="UniProtKB-KW"/>
</dbReference>
<dbReference type="PROSITE" id="PS50893">
    <property type="entry name" value="ABC_TRANSPORTER_2"/>
    <property type="match status" value="2"/>
</dbReference>
<dbReference type="SUPFAM" id="SSF52540">
    <property type="entry name" value="P-loop containing nucleoside triphosphate hydrolases"/>
    <property type="match status" value="2"/>
</dbReference>
<dbReference type="Proteomes" id="UP001601059">
    <property type="component" value="Unassembled WGS sequence"/>
</dbReference>
<protein>
    <submittedName>
        <fullName evidence="6">Sugar ABC transporter ATP-binding protein</fullName>
    </submittedName>
</protein>
<evidence type="ECO:0000313" key="6">
    <source>
        <dbReference type="EMBL" id="MFE8700843.1"/>
    </source>
</evidence>
<feature type="domain" description="ABC transporter" evidence="5">
    <location>
        <begin position="9"/>
        <end position="244"/>
    </location>
</feature>
<dbReference type="PROSITE" id="PS00211">
    <property type="entry name" value="ABC_TRANSPORTER_1"/>
    <property type="match status" value="1"/>
</dbReference>
<dbReference type="Gene3D" id="3.40.50.300">
    <property type="entry name" value="P-loop containing nucleotide triphosphate hydrolases"/>
    <property type="match status" value="2"/>
</dbReference>
<dbReference type="CDD" id="cd03215">
    <property type="entry name" value="ABC_Carb_Monos_II"/>
    <property type="match status" value="1"/>
</dbReference>
<reference evidence="6 7" key="1">
    <citation type="submission" date="2024-08" db="EMBL/GenBank/DDBJ databases">
        <title>Two novel Cytobacillus novel species.</title>
        <authorList>
            <person name="Liu G."/>
        </authorList>
    </citation>
    <scope>NUCLEOTIDE SEQUENCE [LARGE SCALE GENOMIC DNA]</scope>
    <source>
        <strain evidence="6 7">FJAT-54145</strain>
    </source>
</reference>
<name>A0ABW6K9F7_9BACI</name>
<dbReference type="InterPro" id="IPR003439">
    <property type="entry name" value="ABC_transporter-like_ATP-bd"/>
</dbReference>
<dbReference type="CDD" id="cd03216">
    <property type="entry name" value="ABC_Carb_Monos_I"/>
    <property type="match status" value="1"/>
</dbReference>
<dbReference type="InterPro" id="IPR017871">
    <property type="entry name" value="ABC_transporter-like_CS"/>
</dbReference>
<dbReference type="PANTHER" id="PTHR43790:SF9">
    <property type="entry name" value="GALACTOFURANOSE TRANSPORTER ATP-BINDING PROTEIN YTFR"/>
    <property type="match status" value="1"/>
</dbReference>
<keyword evidence="7" id="KW-1185">Reference proteome</keyword>
<keyword evidence="1" id="KW-0813">Transport</keyword>
<evidence type="ECO:0000256" key="4">
    <source>
        <dbReference type="ARBA" id="ARBA00022840"/>
    </source>
</evidence>
<dbReference type="InterPro" id="IPR027417">
    <property type="entry name" value="P-loop_NTPase"/>
</dbReference>
<dbReference type="PANTHER" id="PTHR43790">
    <property type="entry name" value="CARBOHYDRATE TRANSPORT ATP-BINDING PROTEIN MG119-RELATED"/>
    <property type="match status" value="1"/>
</dbReference>
<comment type="caution">
    <text evidence="6">The sequence shown here is derived from an EMBL/GenBank/DDBJ whole genome shotgun (WGS) entry which is preliminary data.</text>
</comment>
<accession>A0ABW6K9F7</accession>
<dbReference type="InterPro" id="IPR050107">
    <property type="entry name" value="ABC_carbohydrate_import_ATPase"/>
</dbReference>
<dbReference type="InterPro" id="IPR003593">
    <property type="entry name" value="AAA+_ATPase"/>
</dbReference>
<evidence type="ECO:0000256" key="3">
    <source>
        <dbReference type="ARBA" id="ARBA00022741"/>
    </source>
</evidence>
<evidence type="ECO:0000259" key="5">
    <source>
        <dbReference type="PROSITE" id="PS50893"/>
    </source>
</evidence>
<dbReference type="RefSeq" id="WP_389360408.1">
    <property type="nucleotide sequence ID" value="NZ_JBIACK010000003.1"/>
</dbReference>
<keyword evidence="3" id="KW-0547">Nucleotide-binding</keyword>
<keyword evidence="4 6" id="KW-0067">ATP-binding</keyword>
<evidence type="ECO:0000313" key="7">
    <source>
        <dbReference type="Proteomes" id="UP001601059"/>
    </source>
</evidence>
<proteinExistence type="predicted"/>
<feature type="domain" description="ABC transporter" evidence="5">
    <location>
        <begin position="250"/>
        <end position="500"/>
    </location>
</feature>
<dbReference type="Pfam" id="PF00005">
    <property type="entry name" value="ABC_tran"/>
    <property type="match status" value="2"/>
</dbReference>
<evidence type="ECO:0000256" key="1">
    <source>
        <dbReference type="ARBA" id="ARBA00022448"/>
    </source>
</evidence>
<organism evidence="6 7">
    <name type="scientific">Cytobacillus spartinae</name>
    <dbReference type="NCBI Taxonomy" id="3299023"/>
    <lineage>
        <taxon>Bacteria</taxon>
        <taxon>Bacillati</taxon>
        <taxon>Bacillota</taxon>
        <taxon>Bacilli</taxon>
        <taxon>Bacillales</taxon>
        <taxon>Bacillaceae</taxon>
        <taxon>Cytobacillus</taxon>
    </lineage>
</organism>
<keyword evidence="2" id="KW-0677">Repeat</keyword>
<dbReference type="SMART" id="SM00382">
    <property type="entry name" value="AAA"/>
    <property type="match status" value="2"/>
</dbReference>
<dbReference type="EMBL" id="JBIACK010000003">
    <property type="protein sequence ID" value="MFE8700843.1"/>
    <property type="molecule type" value="Genomic_DNA"/>
</dbReference>
<gene>
    <name evidence="6" type="ORF">ACFYKX_09470</name>
</gene>
<sequence>MEKHTESIVKFQNISKVFPGVKALDGVSFDIKKGEIHALLGENGAGKSTLLNTLHGVNNVYEGTVEIKGRKVSYKNANEAIQDGIVKIHQEVSLIPELTVGQNIALGHEPRKGMFIDYKKLHQEANAILSKMKCSFKSEDIAGTLSTGEMQMIAIAKGLYHNAQLISFDEPTASLSNQEVRTLFSIINDLKENGITILYVSHRLDEVFDICDRATVLRDGKHIETFNIKDVNREQLIKKMVGRDVSAYAVRTKPSPKTNQKVLEVEDLSVKGVFEDVSFHLHKGEILGFAGLVGSKRTDVVRAIFGAEQKSGGTVKINGVTVNIKSPKQGVQLGIGLIPENRKTQGFIKYFDNANNVGLTKMEKFTKFGLLNHTKKMENCNYYIDEINLKPSDPHYMTSHLSGGNQQKVVIAKWLSSDAEILILDEPTKGVDVGAKAEIYRVLEELLEKGKSIIVVSSELPEVLGLSDRIIVMREGRKVKEFENHNLTEEDILQYAMGVNSDVKNEGI</sequence>
<evidence type="ECO:0000256" key="2">
    <source>
        <dbReference type="ARBA" id="ARBA00022737"/>
    </source>
</evidence>